<reference evidence="3" key="1">
    <citation type="journal article" date="2014" name="Int. J. Syst. Evol. Microbiol.">
        <title>Complete genome sequence of Corynebacterium casei LMG S-19264T (=DSM 44701T), isolated from a smear-ripened cheese.</title>
        <authorList>
            <consortium name="US DOE Joint Genome Institute (JGI-PGF)"/>
            <person name="Walter F."/>
            <person name="Albersmeier A."/>
            <person name="Kalinowski J."/>
            <person name="Ruckert C."/>
        </authorList>
    </citation>
    <scope>NUCLEOTIDE SEQUENCE</scope>
    <source>
        <strain evidence="3">CGMCC 1.12777</strain>
    </source>
</reference>
<evidence type="ECO:0000256" key="1">
    <source>
        <dbReference type="ARBA" id="ARBA00009108"/>
    </source>
</evidence>
<dbReference type="Proteomes" id="UP000656813">
    <property type="component" value="Unassembled WGS sequence"/>
</dbReference>
<evidence type="ECO:0000256" key="2">
    <source>
        <dbReference type="SAM" id="Coils"/>
    </source>
</evidence>
<keyword evidence="4" id="KW-1185">Reference proteome</keyword>
<comment type="similarity">
    <text evidence="1">Belongs to the UPF0749 family.</text>
</comment>
<feature type="coiled-coil region" evidence="2">
    <location>
        <begin position="36"/>
        <end position="89"/>
    </location>
</feature>
<proteinExistence type="inferred from homology"/>
<dbReference type="EMBL" id="BMFV01000001">
    <property type="protein sequence ID" value="GGH74536.1"/>
    <property type="molecule type" value="Genomic_DNA"/>
</dbReference>
<keyword evidence="2" id="KW-0175">Coiled coil</keyword>
<dbReference type="AlphaFoldDB" id="A0A8J2ZS27"/>
<name>A0A8J2ZS27_9BACL</name>
<dbReference type="PANTHER" id="PTHR37313:SF2">
    <property type="entry name" value="UPF0749 PROTEIN YLXX"/>
    <property type="match status" value="1"/>
</dbReference>
<dbReference type="Pfam" id="PF05949">
    <property type="entry name" value="DUF881"/>
    <property type="match status" value="1"/>
</dbReference>
<organism evidence="3 4">
    <name type="scientific">Pullulanibacillus pueri</name>
    <dbReference type="NCBI Taxonomy" id="1437324"/>
    <lineage>
        <taxon>Bacteria</taxon>
        <taxon>Bacillati</taxon>
        <taxon>Bacillota</taxon>
        <taxon>Bacilli</taxon>
        <taxon>Bacillales</taxon>
        <taxon>Sporolactobacillaceae</taxon>
        <taxon>Pullulanibacillus</taxon>
    </lineage>
</organism>
<accession>A0A8J2ZS27</accession>
<gene>
    <name evidence="3" type="primary">ylxX</name>
    <name evidence="3" type="ORF">GCM10007096_02870</name>
</gene>
<reference evidence="3" key="2">
    <citation type="submission" date="2020-09" db="EMBL/GenBank/DDBJ databases">
        <authorList>
            <person name="Sun Q."/>
            <person name="Zhou Y."/>
        </authorList>
    </citation>
    <scope>NUCLEOTIDE SEQUENCE</scope>
    <source>
        <strain evidence="3">CGMCC 1.12777</strain>
    </source>
</reference>
<dbReference type="Gene3D" id="3.30.70.1880">
    <property type="entry name" value="Protein of unknown function DUF881"/>
    <property type="match status" value="1"/>
</dbReference>
<protein>
    <submittedName>
        <fullName evidence="3">UPF0749 protein YlxX</fullName>
    </submittedName>
</protein>
<dbReference type="PANTHER" id="PTHR37313">
    <property type="entry name" value="UPF0749 PROTEIN RV1825"/>
    <property type="match status" value="1"/>
</dbReference>
<sequence>MKKMLSITLVTAFLGFMVALQFGVTKEDKPRDTRDIYQLQDDLTKAEKKHVQLNEQLSESNRLLEGYESDDTKSQLQTMKEALDKQKELAGETVKAGTGVLVTVQALAQGYSEAGEGLNADLIRRLINELNTLGATDIAIADERLTNRSPIRMVHEIVYVNDHPLPDLPFPIRVLTPHPSDLKKRLEVSESMEDFAREGLTMMVKVEDRLKLPANGESEKVEYMKPVKGD</sequence>
<dbReference type="InterPro" id="IPR010273">
    <property type="entry name" value="DUF881"/>
</dbReference>
<evidence type="ECO:0000313" key="4">
    <source>
        <dbReference type="Proteomes" id="UP000656813"/>
    </source>
</evidence>
<evidence type="ECO:0000313" key="3">
    <source>
        <dbReference type="EMBL" id="GGH74536.1"/>
    </source>
</evidence>
<comment type="caution">
    <text evidence="3">The sequence shown here is derived from an EMBL/GenBank/DDBJ whole genome shotgun (WGS) entry which is preliminary data.</text>
</comment>